<dbReference type="EMBL" id="FMHZ01000002">
    <property type="protein sequence ID" value="SCL44099.1"/>
    <property type="molecule type" value="Genomic_DNA"/>
</dbReference>
<sequence>MSGTGLRAVAVAAVARRAGAGRMSGCRAGAVAAVAPSGRVAAGVPLRSPPAAARAGQVTAQVEPFSANEVGPPVSPAWVAWKPMFTDAFGAMVALYATLRAVTAPPVGE</sequence>
<proteinExistence type="predicted"/>
<organism evidence="1 2">
    <name type="scientific">Micromonospora citrea</name>
    <dbReference type="NCBI Taxonomy" id="47855"/>
    <lineage>
        <taxon>Bacteria</taxon>
        <taxon>Bacillati</taxon>
        <taxon>Actinomycetota</taxon>
        <taxon>Actinomycetes</taxon>
        <taxon>Micromonosporales</taxon>
        <taxon>Micromonosporaceae</taxon>
        <taxon>Micromonospora</taxon>
    </lineage>
</organism>
<dbReference type="AlphaFoldDB" id="A0A1C6TR20"/>
<dbReference type="Proteomes" id="UP000199001">
    <property type="component" value="Unassembled WGS sequence"/>
</dbReference>
<name>A0A1C6TR20_9ACTN</name>
<keyword evidence="2" id="KW-1185">Reference proteome</keyword>
<reference evidence="2" key="1">
    <citation type="submission" date="2016-06" db="EMBL/GenBank/DDBJ databases">
        <authorList>
            <person name="Varghese N."/>
            <person name="Submissions Spin"/>
        </authorList>
    </citation>
    <scope>NUCLEOTIDE SEQUENCE [LARGE SCALE GENOMIC DNA]</scope>
    <source>
        <strain evidence="2">DSM 43903</strain>
    </source>
</reference>
<evidence type="ECO:0000313" key="1">
    <source>
        <dbReference type="EMBL" id="SCL44099.1"/>
    </source>
</evidence>
<gene>
    <name evidence="1" type="ORF">GA0070606_0137</name>
</gene>
<protein>
    <submittedName>
        <fullName evidence="1">Uncharacterized protein</fullName>
    </submittedName>
</protein>
<evidence type="ECO:0000313" key="2">
    <source>
        <dbReference type="Proteomes" id="UP000199001"/>
    </source>
</evidence>
<accession>A0A1C6TR20</accession>